<dbReference type="Proteomes" id="UP000266673">
    <property type="component" value="Unassembled WGS sequence"/>
</dbReference>
<organism evidence="1 2">
    <name type="scientific">Gigaspora rosea</name>
    <dbReference type="NCBI Taxonomy" id="44941"/>
    <lineage>
        <taxon>Eukaryota</taxon>
        <taxon>Fungi</taxon>
        <taxon>Fungi incertae sedis</taxon>
        <taxon>Mucoromycota</taxon>
        <taxon>Glomeromycotina</taxon>
        <taxon>Glomeromycetes</taxon>
        <taxon>Diversisporales</taxon>
        <taxon>Gigasporaceae</taxon>
        <taxon>Gigaspora</taxon>
    </lineage>
</organism>
<protein>
    <submittedName>
        <fullName evidence="1">Uncharacterized protein</fullName>
    </submittedName>
</protein>
<dbReference type="Gene3D" id="2.60.120.920">
    <property type="match status" value="1"/>
</dbReference>
<dbReference type="InterPro" id="IPR043136">
    <property type="entry name" value="B30.2/SPRY_sf"/>
</dbReference>
<dbReference type="EMBL" id="QKWP01000809">
    <property type="protein sequence ID" value="RIB14656.1"/>
    <property type="molecule type" value="Genomic_DNA"/>
</dbReference>
<dbReference type="AlphaFoldDB" id="A0A397V5T8"/>
<gene>
    <name evidence="1" type="ORF">C2G38_1637972</name>
</gene>
<comment type="caution">
    <text evidence="1">The sequence shown here is derived from an EMBL/GenBank/DDBJ whole genome shotgun (WGS) entry which is preliminary data.</text>
</comment>
<evidence type="ECO:0000313" key="2">
    <source>
        <dbReference type="Proteomes" id="UP000266673"/>
    </source>
</evidence>
<name>A0A397V5T8_9GLOM</name>
<dbReference type="OrthoDB" id="25503at2759"/>
<evidence type="ECO:0000313" key="1">
    <source>
        <dbReference type="EMBL" id="RIB14656.1"/>
    </source>
</evidence>
<dbReference type="STRING" id="44941.A0A397V5T8"/>
<sequence length="90" mass="10363">MIKKEFHNIYNKKTSDQMNELPTTWDLNVKSTLLSIDGLKVKYIGPDDKVAVRILANNPIPSQCKLLYFEVKIIDRGKNGTINLRLLVLY</sequence>
<keyword evidence="2" id="KW-1185">Reference proteome</keyword>
<accession>A0A397V5T8</accession>
<reference evidence="1 2" key="1">
    <citation type="submission" date="2018-06" db="EMBL/GenBank/DDBJ databases">
        <title>Comparative genomics reveals the genomic features of Rhizophagus irregularis, R. cerebriforme, R. diaphanum and Gigaspora rosea, and their symbiotic lifestyle signature.</title>
        <authorList>
            <person name="Morin E."/>
            <person name="San Clemente H."/>
            <person name="Chen E.C.H."/>
            <person name="De La Providencia I."/>
            <person name="Hainaut M."/>
            <person name="Kuo A."/>
            <person name="Kohler A."/>
            <person name="Murat C."/>
            <person name="Tang N."/>
            <person name="Roy S."/>
            <person name="Loubradou J."/>
            <person name="Henrissat B."/>
            <person name="Grigoriev I.V."/>
            <person name="Corradi N."/>
            <person name="Roux C."/>
            <person name="Martin F.M."/>
        </authorList>
    </citation>
    <scope>NUCLEOTIDE SEQUENCE [LARGE SCALE GENOMIC DNA]</scope>
    <source>
        <strain evidence="1 2">DAOM 194757</strain>
    </source>
</reference>
<proteinExistence type="predicted"/>